<comment type="similarity">
    <text evidence="1">Belongs to the peptidase C48 family.</text>
</comment>
<dbReference type="Proteomes" id="UP000887578">
    <property type="component" value="Unplaced"/>
</dbReference>
<keyword evidence="6" id="KW-1185">Reference proteome</keyword>
<evidence type="ECO:0000256" key="3">
    <source>
        <dbReference type="ARBA" id="ARBA00022801"/>
    </source>
</evidence>
<organism evidence="6 7">
    <name type="scientific">Panagrolaimus davidi</name>
    <dbReference type="NCBI Taxonomy" id="227884"/>
    <lineage>
        <taxon>Eukaryota</taxon>
        <taxon>Metazoa</taxon>
        <taxon>Ecdysozoa</taxon>
        <taxon>Nematoda</taxon>
        <taxon>Chromadorea</taxon>
        <taxon>Rhabditida</taxon>
        <taxon>Tylenchina</taxon>
        <taxon>Panagrolaimomorpha</taxon>
        <taxon>Panagrolaimoidea</taxon>
        <taxon>Panagrolaimidae</taxon>
        <taxon>Panagrolaimus</taxon>
    </lineage>
</organism>
<dbReference type="WBParaSite" id="PDA_v2.g22520.t1">
    <property type="protein sequence ID" value="PDA_v2.g22520.t1"/>
    <property type="gene ID" value="PDA_v2.g22520"/>
</dbReference>
<feature type="region of interest" description="Disordered" evidence="4">
    <location>
        <begin position="1"/>
        <end position="24"/>
    </location>
</feature>
<dbReference type="GO" id="GO:0008234">
    <property type="term" value="F:cysteine-type peptidase activity"/>
    <property type="evidence" value="ECO:0007669"/>
    <property type="project" value="InterPro"/>
</dbReference>
<evidence type="ECO:0000313" key="6">
    <source>
        <dbReference type="Proteomes" id="UP000887578"/>
    </source>
</evidence>
<feature type="region of interest" description="Disordered" evidence="4">
    <location>
        <begin position="48"/>
        <end position="82"/>
    </location>
</feature>
<dbReference type="PROSITE" id="PS50600">
    <property type="entry name" value="ULP_PROTEASE"/>
    <property type="match status" value="1"/>
</dbReference>
<reference evidence="7" key="1">
    <citation type="submission" date="2022-11" db="UniProtKB">
        <authorList>
            <consortium name="WormBaseParasite"/>
        </authorList>
    </citation>
    <scope>IDENTIFICATION</scope>
</reference>
<proteinExistence type="inferred from homology"/>
<dbReference type="SUPFAM" id="SSF54001">
    <property type="entry name" value="Cysteine proteinases"/>
    <property type="match status" value="1"/>
</dbReference>
<name>A0A914Q138_9BILA</name>
<feature type="domain" description="Ubiquitin-like protease family profile" evidence="5">
    <location>
        <begin position="76"/>
        <end position="253"/>
    </location>
</feature>
<feature type="compositionally biased region" description="Low complexity" evidence="4">
    <location>
        <begin position="60"/>
        <end position="77"/>
    </location>
</feature>
<dbReference type="InterPro" id="IPR003653">
    <property type="entry name" value="Peptidase_C48_C"/>
</dbReference>
<feature type="compositionally biased region" description="Polar residues" evidence="4">
    <location>
        <begin position="48"/>
        <end position="59"/>
    </location>
</feature>
<sequence>MKGGGEFGNNPPRRGRPPKTDQSNVLRAVTTDVLNDMVDIYCHQKNSQVEPNVEVSTQRSSSSSSNLTTSPSPSSNNVNFDDIQTLSPPRVLHGIPRILLKNDAKGSDFLLYLGDEQINKILEGLCEKFGGLHNVGYFKTVHSKYSMEGTSFKDIVICQNKEMIDIILVPIHSNAHFTLGVFKLSSQEAWYFDSFHRKRGSYPRVFNRIRTALEAEIGQKFHLYKRAECNNLINFQKDKYNCGTNVLRICEEIFRHGKSKKLFPFDGDEERKRMSEILELMRNENWYEQWPETLQVKVSLSSKKISF</sequence>
<keyword evidence="3" id="KW-0378">Hydrolase</keyword>
<protein>
    <submittedName>
        <fullName evidence="7">Ubiquitin-like protease family profile domain-containing protein</fullName>
    </submittedName>
</protein>
<dbReference type="Gene3D" id="3.40.395.10">
    <property type="entry name" value="Adenoviral Proteinase, Chain A"/>
    <property type="match status" value="1"/>
</dbReference>
<dbReference type="AlphaFoldDB" id="A0A914Q138"/>
<accession>A0A914Q138</accession>
<evidence type="ECO:0000313" key="7">
    <source>
        <dbReference type="WBParaSite" id="PDA_v2.g22520.t1"/>
    </source>
</evidence>
<evidence type="ECO:0000259" key="5">
    <source>
        <dbReference type="PROSITE" id="PS50600"/>
    </source>
</evidence>
<dbReference type="GO" id="GO:0006508">
    <property type="term" value="P:proteolysis"/>
    <property type="evidence" value="ECO:0007669"/>
    <property type="project" value="UniProtKB-KW"/>
</dbReference>
<dbReference type="InterPro" id="IPR038765">
    <property type="entry name" value="Papain-like_cys_pep_sf"/>
</dbReference>
<evidence type="ECO:0000256" key="1">
    <source>
        <dbReference type="ARBA" id="ARBA00005234"/>
    </source>
</evidence>
<keyword evidence="2" id="KW-0645">Protease</keyword>
<evidence type="ECO:0000256" key="2">
    <source>
        <dbReference type="ARBA" id="ARBA00022670"/>
    </source>
</evidence>
<evidence type="ECO:0000256" key="4">
    <source>
        <dbReference type="SAM" id="MobiDB-lite"/>
    </source>
</evidence>